<dbReference type="Proteomes" id="UP000196521">
    <property type="component" value="Plasmid pI"/>
</dbReference>
<proteinExistence type="predicted"/>
<dbReference type="AlphaFoldDB" id="A0A6J7ZEX5"/>
<keyword evidence="2" id="KW-1185">Reference proteome</keyword>
<accession>A0A6J7ZEX5</accession>
<keyword evidence="1" id="KW-0614">Plasmid</keyword>
<evidence type="ECO:0000313" key="1">
    <source>
        <dbReference type="EMBL" id="CAC5339672.1"/>
    </source>
</evidence>
<gene>
    <name evidence="1" type="ORF">PLAN_MP10010</name>
</gene>
<protein>
    <submittedName>
        <fullName evidence="1">Uncharacterized protein</fullName>
    </submittedName>
</protein>
<dbReference type="RefSeq" id="WP_026798288.1">
    <property type="nucleotide sequence ID" value="NZ_LR812492.1"/>
</dbReference>
<geneLocation type="plasmid" evidence="1 2">
    <name>pI</name>
</geneLocation>
<name>A0A6J7ZEX5_PLARU</name>
<dbReference type="EMBL" id="LR812492">
    <property type="protein sequence ID" value="CAC5339672.1"/>
    <property type="molecule type" value="Genomic_DNA"/>
</dbReference>
<organism evidence="1 2">
    <name type="scientific">Planktothrix rubescens CCAP 1459/22</name>
    <dbReference type="NCBI Taxonomy" id="329571"/>
    <lineage>
        <taxon>Bacteria</taxon>
        <taxon>Bacillati</taxon>
        <taxon>Cyanobacteriota</taxon>
        <taxon>Cyanophyceae</taxon>
        <taxon>Oscillatoriophycideae</taxon>
        <taxon>Oscillatoriales</taxon>
        <taxon>Microcoleaceae</taxon>
        <taxon>Planktothrix</taxon>
    </lineage>
</organism>
<evidence type="ECO:0000313" key="2">
    <source>
        <dbReference type="Proteomes" id="UP000196521"/>
    </source>
</evidence>
<sequence length="150" mass="17071">MKYQHSDAVAIAQVQNSLFAQYPELQQLLNTGTGFDCQIQVLNRSVSVIVPTTVDANVPADTSFHVEQTKQFMAELFGGTSVSEQEGFYKSSQWGMIREKSVVVRSYTTTATLEQHFPLLLCFVRYLQIQLRQETMGVEMDDKFLMIQFT</sequence>
<reference evidence="1" key="1">
    <citation type="submission" date="2020-05" db="EMBL/GenBank/DDBJ databases">
        <authorList>
            <consortium name="Genoscope - CEA"/>
            <person name="William W."/>
        </authorList>
    </citation>
    <scope>NUCLEOTIDE SEQUENCE [LARGE SCALE GENOMIC DNA]</scope>
    <source>
        <strain evidence="1">PCC 7821</strain>
        <plasmid evidence="1">pI</plasmid>
    </source>
</reference>